<gene>
    <name evidence="12" type="ORF">BDY17DRAFT_246325</name>
</gene>
<keyword evidence="4 9" id="KW-0547">Nucleotide-binding</keyword>
<dbReference type="EC" id="6.1.1.17" evidence="2"/>
<dbReference type="GO" id="GO:0004818">
    <property type="term" value="F:glutamate-tRNA ligase activity"/>
    <property type="evidence" value="ECO:0007669"/>
    <property type="project" value="UniProtKB-EC"/>
</dbReference>
<evidence type="ECO:0000256" key="10">
    <source>
        <dbReference type="SAM" id="MobiDB-lite"/>
    </source>
</evidence>
<evidence type="ECO:0000256" key="7">
    <source>
        <dbReference type="ARBA" id="ARBA00023146"/>
    </source>
</evidence>
<dbReference type="GO" id="GO:0008270">
    <property type="term" value="F:zinc ion binding"/>
    <property type="evidence" value="ECO:0007669"/>
    <property type="project" value="InterPro"/>
</dbReference>
<evidence type="ECO:0000256" key="1">
    <source>
        <dbReference type="ARBA" id="ARBA00007894"/>
    </source>
</evidence>
<dbReference type="InterPro" id="IPR014729">
    <property type="entry name" value="Rossmann-like_a/b/a_fold"/>
</dbReference>
<evidence type="ECO:0000256" key="3">
    <source>
        <dbReference type="ARBA" id="ARBA00022598"/>
    </source>
</evidence>
<dbReference type="Gene3D" id="3.40.50.620">
    <property type="entry name" value="HUPs"/>
    <property type="match status" value="1"/>
</dbReference>
<evidence type="ECO:0000259" key="11">
    <source>
        <dbReference type="Pfam" id="PF00749"/>
    </source>
</evidence>
<feature type="region of interest" description="Disordered" evidence="10">
    <location>
        <begin position="264"/>
        <end position="284"/>
    </location>
</feature>
<sequence length="611" mass="69082">MKSFPSLRSDTTLARQWVCLQCRTRQTQRTAISFSKNAFFSNAKAGRRPLSICAQSRKSDITLRPKTQRRFSTTSSRETPRKAVLPDAPARTRFAPSPTGYLHIGGLRTALFSYLLAKRTGGQFILRIEDTDQQKRLVHDAEARLYEDLRWAGTEWDEGPSTGGPYGPYRQSERNAIYQDHAARLLADGSAYRCFCTQQSSAATSGSYVTSGCHQNCSSLSIAQSQEKAHHGQAFTVRLHPPADAHKRTYPDLVYGKIQRLKRSPAAPQVASEDGASDGASDSILMKSDGTPTYHFANVIDDHLMNITHVIRGSEWMASTPLHYDIYSAFQWEPPQFAHVGLLVDKNQAKLSKRNQDLDLDVRSMREAHGVLPYSLNNFLALLGWSNPNQSDRMSMESLIKNFDLKFTRGNAMVRTEKLWYLQKQHVAVRCELAVETKSLRPIEPVVHQVAAEVRRVFPQPHASPDALAAYCTEVLLADRNSYTNAPHFVERNKYFFHFDPSLQPAREEYSKDSSRFKAITPDMLDDVLRNALADLRTRQQTAGDDTAVRTMESLHATVDESEELLRRYKTFSAALMRYLRYRLCYKLPGPKIGLVMALLGPEECARRLQL</sequence>
<keyword evidence="7 9" id="KW-0030">Aminoacyl-tRNA synthetase</keyword>
<evidence type="ECO:0000256" key="9">
    <source>
        <dbReference type="RuleBase" id="RU363037"/>
    </source>
</evidence>
<dbReference type="GO" id="GO:0000049">
    <property type="term" value="F:tRNA binding"/>
    <property type="evidence" value="ECO:0007669"/>
    <property type="project" value="InterPro"/>
</dbReference>
<keyword evidence="6 9" id="KW-0648">Protein biosynthesis</keyword>
<dbReference type="InterPro" id="IPR000924">
    <property type="entry name" value="Glu/Gln-tRNA-synth"/>
</dbReference>
<evidence type="ECO:0000256" key="5">
    <source>
        <dbReference type="ARBA" id="ARBA00022840"/>
    </source>
</evidence>
<feature type="region of interest" description="Disordered" evidence="10">
    <location>
        <begin position="66"/>
        <end position="91"/>
    </location>
</feature>
<keyword evidence="5 9" id="KW-0067">ATP-binding</keyword>
<evidence type="ECO:0000256" key="8">
    <source>
        <dbReference type="ARBA" id="ARBA00030865"/>
    </source>
</evidence>
<dbReference type="GO" id="GO:0005739">
    <property type="term" value="C:mitochondrion"/>
    <property type="evidence" value="ECO:0007669"/>
    <property type="project" value="TreeGrafter"/>
</dbReference>
<protein>
    <recommendedName>
        <fullName evidence="2">glutamate--tRNA ligase</fullName>
        <ecNumber evidence="2">6.1.1.17</ecNumber>
    </recommendedName>
    <alternativeName>
        <fullName evidence="8">Glutamyl-tRNA synthetase</fullName>
    </alternativeName>
</protein>
<comment type="similarity">
    <text evidence="1">Belongs to the class-I aminoacyl-tRNA synthetase family. Glutamate--tRNA ligase type 1 subfamily.</text>
</comment>
<dbReference type="PRINTS" id="PR00987">
    <property type="entry name" value="TRNASYNTHGLU"/>
</dbReference>
<evidence type="ECO:0000313" key="12">
    <source>
        <dbReference type="EMBL" id="KAF2486252.1"/>
    </source>
</evidence>
<dbReference type="CDD" id="cd00808">
    <property type="entry name" value="GluRS_core"/>
    <property type="match status" value="1"/>
</dbReference>
<dbReference type="Proteomes" id="UP000799767">
    <property type="component" value="Unassembled WGS sequence"/>
</dbReference>
<name>A0A6A6Q1T9_9PEZI</name>
<keyword evidence="13" id="KW-1185">Reference proteome</keyword>
<dbReference type="PROSITE" id="PS00178">
    <property type="entry name" value="AA_TRNA_LIGASE_I"/>
    <property type="match status" value="1"/>
</dbReference>
<dbReference type="PANTHER" id="PTHR43311">
    <property type="entry name" value="GLUTAMATE--TRNA LIGASE"/>
    <property type="match status" value="1"/>
</dbReference>
<dbReference type="GO" id="GO:0005524">
    <property type="term" value="F:ATP binding"/>
    <property type="evidence" value="ECO:0007669"/>
    <property type="project" value="UniProtKB-KW"/>
</dbReference>
<accession>A0A6A6Q1T9</accession>
<reference evidence="12" key="1">
    <citation type="journal article" date="2020" name="Stud. Mycol.">
        <title>101 Dothideomycetes genomes: a test case for predicting lifestyles and emergence of pathogens.</title>
        <authorList>
            <person name="Haridas S."/>
            <person name="Albert R."/>
            <person name="Binder M."/>
            <person name="Bloem J."/>
            <person name="Labutti K."/>
            <person name="Salamov A."/>
            <person name="Andreopoulos B."/>
            <person name="Baker S."/>
            <person name="Barry K."/>
            <person name="Bills G."/>
            <person name="Bluhm B."/>
            <person name="Cannon C."/>
            <person name="Castanera R."/>
            <person name="Culley D."/>
            <person name="Daum C."/>
            <person name="Ezra D."/>
            <person name="Gonzalez J."/>
            <person name="Henrissat B."/>
            <person name="Kuo A."/>
            <person name="Liang C."/>
            <person name="Lipzen A."/>
            <person name="Lutzoni F."/>
            <person name="Magnuson J."/>
            <person name="Mondo S."/>
            <person name="Nolan M."/>
            <person name="Ohm R."/>
            <person name="Pangilinan J."/>
            <person name="Park H.-J."/>
            <person name="Ramirez L."/>
            <person name="Alfaro M."/>
            <person name="Sun H."/>
            <person name="Tritt A."/>
            <person name="Yoshinaga Y."/>
            <person name="Zwiers L.-H."/>
            <person name="Turgeon B."/>
            <person name="Goodwin S."/>
            <person name="Spatafora J."/>
            <person name="Crous P."/>
            <person name="Grigoriev I."/>
        </authorList>
    </citation>
    <scope>NUCLEOTIDE SEQUENCE</scope>
    <source>
        <strain evidence="12">CBS 113389</strain>
    </source>
</reference>
<dbReference type="EMBL" id="MU001632">
    <property type="protein sequence ID" value="KAF2486252.1"/>
    <property type="molecule type" value="Genomic_DNA"/>
</dbReference>
<dbReference type="InterPro" id="IPR033910">
    <property type="entry name" value="GluRS_core"/>
</dbReference>
<dbReference type="PANTHER" id="PTHR43311:SF2">
    <property type="entry name" value="GLUTAMATE--TRNA LIGASE, MITOCHONDRIAL-RELATED"/>
    <property type="match status" value="1"/>
</dbReference>
<dbReference type="InterPro" id="IPR020058">
    <property type="entry name" value="Glu/Gln-tRNA-synth_Ib_cat-dom"/>
</dbReference>
<dbReference type="HAMAP" id="MF_00022">
    <property type="entry name" value="Glu_tRNA_synth_type1"/>
    <property type="match status" value="1"/>
</dbReference>
<dbReference type="SUPFAM" id="SSF48163">
    <property type="entry name" value="An anticodon-binding domain of class I aminoacyl-tRNA synthetases"/>
    <property type="match status" value="1"/>
</dbReference>
<evidence type="ECO:0000256" key="6">
    <source>
        <dbReference type="ARBA" id="ARBA00022917"/>
    </source>
</evidence>
<dbReference type="Pfam" id="PF00749">
    <property type="entry name" value="tRNA-synt_1c"/>
    <property type="match status" value="1"/>
</dbReference>
<proteinExistence type="inferred from homology"/>
<evidence type="ECO:0000313" key="13">
    <source>
        <dbReference type="Proteomes" id="UP000799767"/>
    </source>
</evidence>
<dbReference type="OrthoDB" id="428822at2759"/>
<dbReference type="AlphaFoldDB" id="A0A6A6Q1T9"/>
<dbReference type="SUPFAM" id="SSF52374">
    <property type="entry name" value="Nucleotidylyl transferase"/>
    <property type="match status" value="1"/>
</dbReference>
<dbReference type="RefSeq" id="XP_033592821.1">
    <property type="nucleotide sequence ID" value="XM_033730715.1"/>
</dbReference>
<dbReference type="GeneID" id="54471717"/>
<feature type="domain" description="Glutamyl/glutaminyl-tRNA synthetase class Ib catalytic" evidence="11">
    <location>
        <begin position="91"/>
        <end position="419"/>
    </location>
</feature>
<dbReference type="InterPro" id="IPR001412">
    <property type="entry name" value="aa-tRNA-synth_I_CS"/>
</dbReference>
<evidence type="ECO:0000256" key="4">
    <source>
        <dbReference type="ARBA" id="ARBA00022741"/>
    </source>
</evidence>
<dbReference type="InterPro" id="IPR008925">
    <property type="entry name" value="aa_tRNA-synth_I_cd-bd_sf"/>
</dbReference>
<feature type="compositionally biased region" description="Low complexity" evidence="10">
    <location>
        <begin position="271"/>
        <end position="283"/>
    </location>
</feature>
<dbReference type="NCBIfam" id="TIGR00464">
    <property type="entry name" value="gltX_bact"/>
    <property type="match status" value="1"/>
</dbReference>
<evidence type="ECO:0000256" key="2">
    <source>
        <dbReference type="ARBA" id="ARBA00012835"/>
    </source>
</evidence>
<dbReference type="InterPro" id="IPR049940">
    <property type="entry name" value="GluQ/Sye"/>
</dbReference>
<organism evidence="12 13">
    <name type="scientific">Neohortaea acidophila</name>
    <dbReference type="NCBI Taxonomy" id="245834"/>
    <lineage>
        <taxon>Eukaryota</taxon>
        <taxon>Fungi</taxon>
        <taxon>Dikarya</taxon>
        <taxon>Ascomycota</taxon>
        <taxon>Pezizomycotina</taxon>
        <taxon>Dothideomycetes</taxon>
        <taxon>Dothideomycetidae</taxon>
        <taxon>Mycosphaerellales</taxon>
        <taxon>Teratosphaeriaceae</taxon>
        <taxon>Neohortaea</taxon>
    </lineage>
</organism>
<keyword evidence="3 9" id="KW-0436">Ligase</keyword>
<dbReference type="GO" id="GO:0006424">
    <property type="term" value="P:glutamyl-tRNA aminoacylation"/>
    <property type="evidence" value="ECO:0007669"/>
    <property type="project" value="InterPro"/>
</dbReference>
<dbReference type="InterPro" id="IPR004527">
    <property type="entry name" value="Glu-tRNA-ligase_bac/mito"/>
</dbReference>